<dbReference type="Gene3D" id="3.40.50.300">
    <property type="entry name" value="P-loop containing nucleotide triphosphate hydrolases"/>
    <property type="match status" value="1"/>
</dbReference>
<protein>
    <submittedName>
        <fullName evidence="1">Cobalamin biosynthesis protein</fullName>
    </submittedName>
</protein>
<dbReference type="RefSeq" id="WP_046218316.1">
    <property type="nucleotide sequence ID" value="NZ_CP015325.1"/>
</dbReference>
<reference evidence="1 2" key="1">
    <citation type="journal article" date="2015" name="PLoS ONE">
        <title>Genome Sequence of Bacillus endophyticus and Analysis of Its Companion Mechanism in the Ketogulonigenium vulgare-Bacillus Strain Consortium.</title>
        <authorList>
            <person name="Jia N."/>
            <person name="Du J."/>
            <person name="Ding M.Z."/>
            <person name="Gao F."/>
            <person name="Yuan Y.J."/>
        </authorList>
    </citation>
    <scope>NUCLEOTIDE SEQUENCE [LARGE SCALE GENOMIC DNA]</scope>
    <source>
        <strain evidence="1 2">Hbe603</strain>
        <plasmid evidence="2">pbeh3</plasmid>
    </source>
</reference>
<keyword evidence="1" id="KW-0614">Plasmid</keyword>
<geneLocation type="plasmid" evidence="2">
    <name>pbeh3</name>
</geneLocation>
<dbReference type="Pfam" id="PF02492">
    <property type="entry name" value="cobW"/>
    <property type="match status" value="1"/>
</dbReference>
<accession>A0A2S1M034</accession>
<dbReference type="PANTHER" id="PTHR13748">
    <property type="entry name" value="COBW-RELATED"/>
    <property type="match status" value="1"/>
</dbReference>
<dbReference type="OrthoDB" id="9808822at2"/>
<accession>A0A1X7GNR0</accession>
<gene>
    <name evidence="1" type="ORF">BEH_25535</name>
</gene>
<dbReference type="KEGG" id="beo:BEH_25535"/>
<keyword evidence="2" id="KW-1185">Reference proteome</keyword>
<evidence type="ECO:0000313" key="2">
    <source>
        <dbReference type="Proteomes" id="UP000036202"/>
    </source>
</evidence>
<dbReference type="EMBL" id="CP015325">
    <property type="protein sequence ID" value="AWG44725.1"/>
    <property type="molecule type" value="Genomic_DNA"/>
</dbReference>
<dbReference type="AlphaFoldDB" id="A0A1X7GNR0"/>
<dbReference type="InterPro" id="IPR003495">
    <property type="entry name" value="CobW/HypB/UreG_nucleotide-bd"/>
</dbReference>
<dbReference type="SUPFAM" id="SSF52540">
    <property type="entry name" value="P-loop containing nucleoside triphosphate hydrolases"/>
    <property type="match status" value="1"/>
</dbReference>
<organism evidence="1 2">
    <name type="scientific">Priestia filamentosa</name>
    <dbReference type="NCBI Taxonomy" id="1402861"/>
    <lineage>
        <taxon>Bacteria</taxon>
        <taxon>Bacillati</taxon>
        <taxon>Bacillota</taxon>
        <taxon>Bacilli</taxon>
        <taxon>Bacillales</taxon>
        <taxon>Bacillaceae</taxon>
        <taxon>Priestia</taxon>
    </lineage>
</organism>
<dbReference type="PANTHER" id="PTHR13748:SF62">
    <property type="entry name" value="COBW DOMAIN-CONTAINING PROTEIN"/>
    <property type="match status" value="1"/>
</dbReference>
<dbReference type="InterPro" id="IPR051316">
    <property type="entry name" value="Zinc-reg_GTPase_activator"/>
</dbReference>
<name>A0A1X7GNR0_9BACI</name>
<dbReference type="GeneID" id="93704175"/>
<dbReference type="Proteomes" id="UP000036202">
    <property type="component" value="Plasmid pbeh3"/>
</dbReference>
<dbReference type="GO" id="GO:0005737">
    <property type="term" value="C:cytoplasm"/>
    <property type="evidence" value="ECO:0007669"/>
    <property type="project" value="TreeGrafter"/>
</dbReference>
<evidence type="ECO:0000313" key="1">
    <source>
        <dbReference type="EMBL" id="AWG44725.1"/>
    </source>
</evidence>
<dbReference type="InterPro" id="IPR027417">
    <property type="entry name" value="P-loop_NTPase"/>
</dbReference>
<proteinExistence type="predicted"/>
<sequence length="368" mass="41395">MKTAKLVLLGGFLGAGKTTTMINSALKLEEEGYRVAIVTNDQGKELIDTELARRSGLNAKEVTGGCFCCQFDDLYKNLNILLEEKQPDVIIAEAVGSCTDLAATVIQPLKQYYSDQFTTAPLTIVVDPARLIHELNATEERPSFSQSVSYIFEKQLAEGDIIALNKLDRYSPEEVEKLYSYLQQRYPQAIIQTISAERGDHLDTLTQTWLTTDLGGDKVLDIDYEQYAEGEAQLAWMNILGDLSGKEKVNPHEWTKSFLSKLNDHFLREKMAIAHLKVHVGFEDGFVKASMVHTGDEPTFTEKNTKEHTEFRVVLNIRIEASPAVLNLVVADAIESLNKEFNTEWNATYNECFSPLPPKPVHRLYEVL</sequence>